<keyword evidence="7" id="KW-1185">Reference proteome</keyword>
<comment type="caution">
    <text evidence="6">The sequence shown here is derived from an EMBL/GenBank/DDBJ whole genome shotgun (WGS) entry which is preliminary data.</text>
</comment>
<dbReference type="GO" id="GO:0005576">
    <property type="term" value="C:extracellular region"/>
    <property type="evidence" value="ECO:0007669"/>
    <property type="project" value="TreeGrafter"/>
</dbReference>
<reference evidence="6 7" key="1">
    <citation type="submission" date="2019-08" db="EMBL/GenBank/DDBJ databases">
        <title>In-depth cultivation of the pig gut microbiome towards novel bacterial diversity and tailored functional studies.</title>
        <authorList>
            <person name="Wylensek D."/>
            <person name="Hitch T.C.A."/>
            <person name="Clavel T."/>
        </authorList>
    </citation>
    <scope>NUCLEOTIDE SEQUENCE [LARGE SCALE GENOMIC DNA]</scope>
    <source>
        <strain evidence="6 7">Oil+RF-744-WCA-WT-11</strain>
    </source>
</reference>
<dbReference type="PANTHER" id="PTHR30085:SF6">
    <property type="entry name" value="ABC TRANSPORTER GLUTAMINE-BINDING PROTEIN GLNH"/>
    <property type="match status" value="1"/>
</dbReference>
<proteinExistence type="inferred from homology"/>
<dbReference type="EMBL" id="VULZ01000001">
    <property type="protein sequence ID" value="MSS13733.1"/>
    <property type="molecule type" value="Genomic_DNA"/>
</dbReference>
<keyword evidence="2" id="KW-0813">Transport</keyword>
<dbReference type="GO" id="GO:0030288">
    <property type="term" value="C:outer membrane-bounded periplasmic space"/>
    <property type="evidence" value="ECO:0007669"/>
    <property type="project" value="TreeGrafter"/>
</dbReference>
<dbReference type="InterPro" id="IPR001638">
    <property type="entry name" value="Solute-binding_3/MltF_N"/>
</dbReference>
<evidence type="ECO:0000256" key="3">
    <source>
        <dbReference type="ARBA" id="ARBA00022729"/>
    </source>
</evidence>
<gene>
    <name evidence="6" type="ORF">FYJ35_01505</name>
</gene>
<evidence type="ECO:0000259" key="5">
    <source>
        <dbReference type="SMART" id="SM00062"/>
    </source>
</evidence>
<dbReference type="GO" id="GO:0006865">
    <property type="term" value="P:amino acid transport"/>
    <property type="evidence" value="ECO:0007669"/>
    <property type="project" value="TreeGrafter"/>
</dbReference>
<evidence type="ECO:0000256" key="2">
    <source>
        <dbReference type="ARBA" id="ARBA00022448"/>
    </source>
</evidence>
<dbReference type="RefSeq" id="WP_154522113.1">
    <property type="nucleotide sequence ID" value="NZ_JAXFDQ010000013.1"/>
</dbReference>
<name>A0A6L5X2W7_9FIRM</name>
<protein>
    <submittedName>
        <fullName evidence="6">Glutamate ABC transporter substrate-binding protein</fullName>
    </submittedName>
</protein>
<dbReference type="SMART" id="SM00062">
    <property type="entry name" value="PBPb"/>
    <property type="match status" value="1"/>
</dbReference>
<dbReference type="InterPro" id="IPR051455">
    <property type="entry name" value="Bact_solute-bind_prot3"/>
</dbReference>
<dbReference type="CDD" id="cd13690">
    <property type="entry name" value="PBP2_GluB"/>
    <property type="match status" value="1"/>
</dbReference>
<dbReference type="SUPFAM" id="SSF53850">
    <property type="entry name" value="Periplasmic binding protein-like II"/>
    <property type="match status" value="1"/>
</dbReference>
<accession>A0A6L5X2W7</accession>
<dbReference type="AlphaFoldDB" id="A0A6L5X2W7"/>
<dbReference type="PANTHER" id="PTHR30085">
    <property type="entry name" value="AMINO ACID ABC TRANSPORTER PERMEASE"/>
    <property type="match status" value="1"/>
</dbReference>
<evidence type="ECO:0000256" key="4">
    <source>
        <dbReference type="SAM" id="SignalP"/>
    </source>
</evidence>
<feature type="domain" description="Solute-binding protein family 3/N-terminal" evidence="5">
    <location>
        <begin position="86"/>
        <end position="310"/>
    </location>
</feature>
<sequence>MAKSINKKLVSVLAAAAFSLSAFTAFGSSAETENTTEAAAPAADDTKNAVAIDKDAFDKLIQSGPTASDDEIASSEWASAVKKNGVLRVGGTRTSFLFSQLDETDNQVRGFDAGLYQLLAQYILGDSSKYELTQVDSSTRESVLTSDQVDAVFATYSITPDREKVISFAGPYYTSQQAVLVKNGNTDIKSVEDLSGKTVATQAGSTGPDILAQYAPDATVQEFENDIEARTALEQGRVDAYVTDYTLILNAIVKNPDKYQVAGDTFGPEDNYGIGLPKDSDGVQFVNTFLKTIEDDGIWSDLWKISLGDRTGITTVPNAPVIGGAAAETETDGTEAASTEA</sequence>
<dbReference type="Proteomes" id="UP000481852">
    <property type="component" value="Unassembled WGS sequence"/>
</dbReference>
<feature type="chain" id="PRO_5039275973" evidence="4">
    <location>
        <begin position="25"/>
        <end position="341"/>
    </location>
</feature>
<evidence type="ECO:0000313" key="6">
    <source>
        <dbReference type="EMBL" id="MSS13733.1"/>
    </source>
</evidence>
<evidence type="ECO:0000256" key="1">
    <source>
        <dbReference type="ARBA" id="ARBA00010333"/>
    </source>
</evidence>
<organism evidence="6 7">
    <name type="scientific">Porcincola intestinalis</name>
    <dbReference type="NCBI Taxonomy" id="2606632"/>
    <lineage>
        <taxon>Bacteria</taxon>
        <taxon>Bacillati</taxon>
        <taxon>Bacillota</taxon>
        <taxon>Clostridia</taxon>
        <taxon>Lachnospirales</taxon>
        <taxon>Lachnospiraceae</taxon>
        <taxon>Porcincola</taxon>
    </lineage>
</organism>
<comment type="similarity">
    <text evidence="1">Belongs to the bacterial solute-binding protein 3 family.</text>
</comment>
<dbReference type="Gene3D" id="3.40.190.10">
    <property type="entry name" value="Periplasmic binding protein-like II"/>
    <property type="match status" value="2"/>
</dbReference>
<feature type="signal peptide" evidence="4">
    <location>
        <begin position="1"/>
        <end position="24"/>
    </location>
</feature>
<evidence type="ECO:0000313" key="7">
    <source>
        <dbReference type="Proteomes" id="UP000481852"/>
    </source>
</evidence>
<keyword evidence="3 4" id="KW-0732">Signal</keyword>
<dbReference type="Pfam" id="PF00497">
    <property type="entry name" value="SBP_bac_3"/>
    <property type="match status" value="1"/>
</dbReference>